<comment type="pathway">
    <text evidence="10">Porphyrin-containing compound metabolism; heme A biosynthesis; heme A from heme O: step 1/1.</text>
</comment>
<comment type="subcellular location">
    <subcellularLocation>
        <location evidence="2">Membrane</location>
        <topology evidence="2">Multi-pass membrane protein</topology>
    </subcellularLocation>
</comment>
<evidence type="ECO:0000256" key="9">
    <source>
        <dbReference type="ARBA" id="ARBA00023136"/>
    </source>
</evidence>
<comment type="cofactor">
    <cofactor evidence="1">
        <name>heme b</name>
        <dbReference type="ChEBI" id="CHEBI:60344"/>
    </cofactor>
</comment>
<evidence type="ECO:0000256" key="6">
    <source>
        <dbReference type="ARBA" id="ARBA00023002"/>
    </source>
</evidence>
<dbReference type="InterPro" id="IPR003780">
    <property type="entry name" value="COX15/CtaA_fam"/>
</dbReference>
<dbReference type="EMBL" id="UINC01112541">
    <property type="protein sequence ID" value="SVC81560.1"/>
    <property type="molecule type" value="Genomic_DNA"/>
</dbReference>
<evidence type="ECO:0000256" key="4">
    <source>
        <dbReference type="ARBA" id="ARBA00022723"/>
    </source>
</evidence>
<name>A0A382Q9B5_9ZZZZ</name>
<dbReference type="AlphaFoldDB" id="A0A382Q9B5"/>
<dbReference type="PANTHER" id="PTHR23289">
    <property type="entry name" value="CYTOCHROME C OXIDASE ASSEMBLY PROTEIN COX15"/>
    <property type="match status" value="1"/>
</dbReference>
<evidence type="ECO:0000256" key="1">
    <source>
        <dbReference type="ARBA" id="ARBA00001970"/>
    </source>
</evidence>
<feature type="non-terminal residue" evidence="13">
    <location>
        <position position="234"/>
    </location>
</feature>
<dbReference type="GO" id="GO:0046872">
    <property type="term" value="F:metal ion binding"/>
    <property type="evidence" value="ECO:0007669"/>
    <property type="project" value="UniProtKB-KW"/>
</dbReference>
<gene>
    <name evidence="13" type="ORF">METZ01_LOCUS334414</name>
</gene>
<proteinExistence type="predicted"/>
<dbReference type="PANTHER" id="PTHR23289:SF2">
    <property type="entry name" value="CYTOCHROME C OXIDASE ASSEMBLY PROTEIN COX15 HOMOLOG"/>
    <property type="match status" value="1"/>
</dbReference>
<evidence type="ECO:0008006" key="14">
    <source>
        <dbReference type="Google" id="ProtNLM"/>
    </source>
</evidence>
<sequence>MATRTEAANAASSPVEAGDRRVANWLFLVGIGIAALVIFGGWVRLSHSGLSMAEWRPLTGLLPPLSAEAWENAFGLYRDTPEYRIVNAGMTLADFKSIYWMEYIHRVLGRVVGLAYAVPLLVFLARRVIPMTRLPAFGLIGLLFAAQGVLGWWMVKSGLVNEPAVSQYRLAAHLLLALGLMGACLWLGLNYRLSRATTSSAAAALRVPAVLFLAAVAVQIASGALMAGLKAGWV</sequence>
<organism evidence="13">
    <name type="scientific">marine metagenome</name>
    <dbReference type="NCBI Taxonomy" id="408172"/>
    <lineage>
        <taxon>unclassified sequences</taxon>
        <taxon>metagenomes</taxon>
        <taxon>ecological metagenomes</taxon>
    </lineage>
</organism>
<evidence type="ECO:0000256" key="10">
    <source>
        <dbReference type="ARBA" id="ARBA00044501"/>
    </source>
</evidence>
<evidence type="ECO:0000313" key="13">
    <source>
        <dbReference type="EMBL" id="SVC81560.1"/>
    </source>
</evidence>
<keyword evidence="8" id="KW-0350">Heme biosynthesis</keyword>
<dbReference type="Pfam" id="PF02628">
    <property type="entry name" value="COX15-CtaA"/>
    <property type="match status" value="1"/>
</dbReference>
<evidence type="ECO:0000256" key="12">
    <source>
        <dbReference type="SAM" id="Phobius"/>
    </source>
</evidence>
<dbReference type="GO" id="GO:0006784">
    <property type="term" value="P:heme A biosynthetic process"/>
    <property type="evidence" value="ECO:0007669"/>
    <property type="project" value="InterPro"/>
</dbReference>
<reference evidence="13" key="1">
    <citation type="submission" date="2018-05" db="EMBL/GenBank/DDBJ databases">
        <authorList>
            <person name="Lanie J.A."/>
            <person name="Ng W.-L."/>
            <person name="Kazmierczak K.M."/>
            <person name="Andrzejewski T.M."/>
            <person name="Davidsen T.M."/>
            <person name="Wayne K.J."/>
            <person name="Tettelin H."/>
            <person name="Glass J.I."/>
            <person name="Rusch D."/>
            <person name="Podicherti R."/>
            <person name="Tsui H.-C.T."/>
            <person name="Winkler M.E."/>
        </authorList>
    </citation>
    <scope>NUCLEOTIDE SEQUENCE</scope>
</reference>
<feature type="transmembrane region" description="Helical" evidence="12">
    <location>
        <begin position="170"/>
        <end position="189"/>
    </location>
</feature>
<evidence type="ECO:0000256" key="7">
    <source>
        <dbReference type="ARBA" id="ARBA00023004"/>
    </source>
</evidence>
<keyword evidence="3 12" id="KW-0812">Transmembrane</keyword>
<keyword evidence="7" id="KW-0408">Iron</keyword>
<comment type="catalytic activity">
    <reaction evidence="11">
        <text>Fe(II)-heme o + 2 A + H2O = Fe(II)-heme a + 2 AH2</text>
        <dbReference type="Rhea" id="RHEA:63388"/>
        <dbReference type="ChEBI" id="CHEBI:13193"/>
        <dbReference type="ChEBI" id="CHEBI:15377"/>
        <dbReference type="ChEBI" id="CHEBI:17499"/>
        <dbReference type="ChEBI" id="CHEBI:60530"/>
        <dbReference type="ChEBI" id="CHEBI:61715"/>
        <dbReference type="EC" id="1.17.99.9"/>
    </reaction>
    <physiologicalReaction direction="left-to-right" evidence="11">
        <dbReference type="Rhea" id="RHEA:63389"/>
    </physiologicalReaction>
</comment>
<evidence type="ECO:0000256" key="11">
    <source>
        <dbReference type="ARBA" id="ARBA00048044"/>
    </source>
</evidence>
<protein>
    <recommendedName>
        <fullName evidence="14">Heme A synthase</fullName>
    </recommendedName>
</protein>
<keyword evidence="6" id="KW-0560">Oxidoreductase</keyword>
<evidence type="ECO:0000256" key="5">
    <source>
        <dbReference type="ARBA" id="ARBA00022989"/>
    </source>
</evidence>
<feature type="transmembrane region" description="Helical" evidence="12">
    <location>
        <begin position="103"/>
        <end position="124"/>
    </location>
</feature>
<feature type="transmembrane region" description="Helical" evidence="12">
    <location>
        <begin position="210"/>
        <end position="229"/>
    </location>
</feature>
<feature type="transmembrane region" description="Helical" evidence="12">
    <location>
        <begin position="22"/>
        <end position="43"/>
    </location>
</feature>
<evidence type="ECO:0000256" key="2">
    <source>
        <dbReference type="ARBA" id="ARBA00004141"/>
    </source>
</evidence>
<accession>A0A382Q9B5</accession>
<keyword evidence="9 12" id="KW-0472">Membrane</keyword>
<evidence type="ECO:0000256" key="3">
    <source>
        <dbReference type="ARBA" id="ARBA00022692"/>
    </source>
</evidence>
<feature type="transmembrane region" description="Helical" evidence="12">
    <location>
        <begin position="136"/>
        <end position="155"/>
    </location>
</feature>
<keyword evidence="4" id="KW-0479">Metal-binding</keyword>
<evidence type="ECO:0000256" key="8">
    <source>
        <dbReference type="ARBA" id="ARBA00023133"/>
    </source>
</evidence>
<keyword evidence="5 12" id="KW-1133">Transmembrane helix</keyword>
<dbReference type="GO" id="GO:0016020">
    <property type="term" value="C:membrane"/>
    <property type="evidence" value="ECO:0007669"/>
    <property type="project" value="UniProtKB-SubCell"/>
</dbReference>
<dbReference type="GO" id="GO:0120547">
    <property type="term" value="F:heme A synthase activity"/>
    <property type="evidence" value="ECO:0007669"/>
    <property type="project" value="UniProtKB-EC"/>
</dbReference>
<dbReference type="InterPro" id="IPR023754">
    <property type="entry name" value="HemeA_Synthase_type2"/>
</dbReference>